<reference evidence="2 3" key="1">
    <citation type="submission" date="2016-05" db="EMBL/GenBank/DDBJ databases">
        <title>Genome sequencing reveals origins of a unique bacterial endosymbiosis in the earliest lineages of terrestrial Fungi.</title>
        <authorList>
            <consortium name="DOE Joint Genome Institute"/>
            <person name="Uehling J."/>
            <person name="Gryganskyi A."/>
            <person name="Hameed K."/>
            <person name="Tschaplinski T."/>
            <person name="Misztal P."/>
            <person name="Wu S."/>
            <person name="Desiro A."/>
            <person name="Vande Pol N."/>
            <person name="Du Z.-Y."/>
            <person name="Zienkiewicz A."/>
            <person name="Zienkiewicz K."/>
            <person name="Morin E."/>
            <person name="Tisserant E."/>
            <person name="Splivallo R."/>
            <person name="Hainaut M."/>
            <person name="Henrissat B."/>
            <person name="Ohm R."/>
            <person name="Kuo A."/>
            <person name="Yan J."/>
            <person name="Lipzen A."/>
            <person name="Nolan M."/>
            <person name="Labutti K."/>
            <person name="Barry K."/>
            <person name="Goldstein A."/>
            <person name="Labbe J."/>
            <person name="Schadt C."/>
            <person name="Tuskan G."/>
            <person name="Grigoriev I."/>
            <person name="Martin F."/>
            <person name="Vilgalys R."/>
            <person name="Bonito G."/>
        </authorList>
    </citation>
    <scope>NUCLEOTIDE SEQUENCE [LARGE SCALE GENOMIC DNA]</scope>
    <source>
        <strain evidence="2 3">AG-77</strain>
    </source>
</reference>
<dbReference type="EMBL" id="KV442042">
    <property type="protein sequence ID" value="OAQ29237.1"/>
    <property type="molecule type" value="Genomic_DNA"/>
</dbReference>
<dbReference type="Gene3D" id="3.40.50.360">
    <property type="match status" value="1"/>
</dbReference>
<dbReference type="InterPro" id="IPR029039">
    <property type="entry name" value="Flavoprotein-like_sf"/>
</dbReference>
<dbReference type="PANTHER" id="PTHR30543">
    <property type="entry name" value="CHROMATE REDUCTASE"/>
    <property type="match status" value="1"/>
</dbReference>
<name>A0A197JVB8_9FUNG</name>
<dbReference type="OrthoDB" id="68575at2759"/>
<protein>
    <submittedName>
        <fullName evidence="2">NADPH-dependent FMN reductase</fullName>
    </submittedName>
</protein>
<dbReference type="Proteomes" id="UP000078512">
    <property type="component" value="Unassembled WGS sequence"/>
</dbReference>
<dbReference type="PANTHER" id="PTHR30543:SF21">
    <property type="entry name" value="NAD(P)H-DEPENDENT FMN REDUCTASE LOT6"/>
    <property type="match status" value="1"/>
</dbReference>
<dbReference type="GO" id="GO:0016491">
    <property type="term" value="F:oxidoreductase activity"/>
    <property type="evidence" value="ECO:0007669"/>
    <property type="project" value="InterPro"/>
</dbReference>
<dbReference type="Pfam" id="PF03358">
    <property type="entry name" value="FMN_red"/>
    <property type="match status" value="1"/>
</dbReference>
<dbReference type="InterPro" id="IPR005025">
    <property type="entry name" value="FMN_Rdtase-like_dom"/>
</dbReference>
<dbReference type="STRING" id="1314771.A0A197JVB8"/>
<dbReference type="AlphaFoldDB" id="A0A197JVB8"/>
<dbReference type="InterPro" id="IPR050712">
    <property type="entry name" value="NAD(P)H-dep_reductase"/>
</dbReference>
<dbReference type="GO" id="GO:0010181">
    <property type="term" value="F:FMN binding"/>
    <property type="evidence" value="ECO:0007669"/>
    <property type="project" value="TreeGrafter"/>
</dbReference>
<evidence type="ECO:0000313" key="3">
    <source>
        <dbReference type="Proteomes" id="UP000078512"/>
    </source>
</evidence>
<accession>A0A197JVB8</accession>
<proteinExistence type="predicted"/>
<dbReference type="GO" id="GO:0005829">
    <property type="term" value="C:cytosol"/>
    <property type="evidence" value="ECO:0007669"/>
    <property type="project" value="TreeGrafter"/>
</dbReference>
<keyword evidence="3" id="KW-1185">Reference proteome</keyword>
<feature type="domain" description="NADPH-dependent FMN reductase-like" evidence="1">
    <location>
        <begin position="5"/>
        <end position="151"/>
    </location>
</feature>
<evidence type="ECO:0000259" key="1">
    <source>
        <dbReference type="Pfam" id="PF03358"/>
    </source>
</evidence>
<evidence type="ECO:0000313" key="2">
    <source>
        <dbReference type="EMBL" id="OAQ29237.1"/>
    </source>
</evidence>
<dbReference type="SUPFAM" id="SSF52218">
    <property type="entry name" value="Flavoproteins"/>
    <property type="match status" value="1"/>
</dbReference>
<gene>
    <name evidence="2" type="ORF">K457DRAFT_19356</name>
</gene>
<organism evidence="2 3">
    <name type="scientific">Linnemannia elongata AG-77</name>
    <dbReference type="NCBI Taxonomy" id="1314771"/>
    <lineage>
        <taxon>Eukaryota</taxon>
        <taxon>Fungi</taxon>
        <taxon>Fungi incertae sedis</taxon>
        <taxon>Mucoromycota</taxon>
        <taxon>Mortierellomycotina</taxon>
        <taxon>Mortierellomycetes</taxon>
        <taxon>Mortierellales</taxon>
        <taxon>Mortierellaceae</taxon>
        <taxon>Linnemannia</taxon>
    </lineage>
</organism>
<sequence>MTHLKIAVVTCSTRTPRLNPFITSYVHGILDLIAPEEVSLEDLDIAEQSLPLFDEPAIPSRLPADNPTPHYQQEHTRQWSAKVRAYDAFIFVTPQYNWSIPASLKNALDYLFYEWKGKPAAIVSYGGHGGNKAAEHLRGILGGLRMRAVTTAPALTIRSIVLEESLEQGRIAQEQVKTWQEAGAEEAIRQMFEELISMLK</sequence>